<proteinExistence type="predicted"/>
<dbReference type="EMBL" id="JAAWWB010000002">
    <property type="protein sequence ID" value="KAG6789634.1"/>
    <property type="molecule type" value="Genomic_DNA"/>
</dbReference>
<name>A0A8X8DFV5_POPTO</name>
<sequence length="302" mass="33998">MDRKWVKMKRRNRVSFIRLIRRKLRTTIGLQFMDFDLRRDIPGLRYILVKLLCLSSNVGIREKSQGGAVFQDLILLGIDEYCSDFLAYSEDHQYDWENAFLGWIGESKRRVEDRRLSQNHWGPWNLVKVQKSSVLSLIRCSVLCFPSAPPQKVSLLSLHLSACGPLACQLAQHAVVLKINDWIFCHGGLLPRHGCRKGASIGNFAVAYGIDVRILACKPDKTKAGGLLSRVDRRTSGVSDSICSCSSCSGAALEEDTGMQIRQDKSGSFTIERMNNEVSQGTRGLREDDDIHNFPSMPVPRN</sequence>
<comment type="caution">
    <text evidence="2">The sequence shown here is derived from an EMBL/GenBank/DDBJ whole genome shotgun (WGS) entry which is preliminary data.</text>
</comment>
<evidence type="ECO:0000256" key="1">
    <source>
        <dbReference type="SAM" id="MobiDB-lite"/>
    </source>
</evidence>
<reference evidence="2" key="1">
    <citation type="journal article" date="2020" name="bioRxiv">
        <title>Hybrid origin of Populus tomentosa Carr. identified through genome sequencing and phylogenomic analysis.</title>
        <authorList>
            <person name="An X."/>
            <person name="Gao K."/>
            <person name="Chen Z."/>
            <person name="Li J."/>
            <person name="Yang X."/>
            <person name="Yang X."/>
            <person name="Zhou J."/>
            <person name="Guo T."/>
            <person name="Zhao T."/>
            <person name="Huang S."/>
            <person name="Miao D."/>
            <person name="Khan W.U."/>
            <person name="Rao P."/>
            <person name="Ye M."/>
            <person name="Lei B."/>
            <person name="Liao W."/>
            <person name="Wang J."/>
            <person name="Ji L."/>
            <person name="Li Y."/>
            <person name="Guo B."/>
            <person name="Mustafa N.S."/>
            <person name="Li S."/>
            <person name="Yun Q."/>
            <person name="Keller S.R."/>
            <person name="Mao J."/>
            <person name="Zhang R."/>
            <person name="Strauss S.H."/>
        </authorList>
    </citation>
    <scope>NUCLEOTIDE SEQUENCE</scope>
    <source>
        <strain evidence="2">GM15</strain>
        <tissue evidence="2">Leaf</tissue>
    </source>
</reference>
<gene>
    <name evidence="2" type="ORF">POTOM_005744</name>
</gene>
<dbReference type="AlphaFoldDB" id="A0A8X8DFV5"/>
<keyword evidence="3" id="KW-1185">Reference proteome</keyword>
<organism evidence="2 3">
    <name type="scientific">Populus tomentosa</name>
    <name type="common">Chinese white poplar</name>
    <dbReference type="NCBI Taxonomy" id="118781"/>
    <lineage>
        <taxon>Eukaryota</taxon>
        <taxon>Viridiplantae</taxon>
        <taxon>Streptophyta</taxon>
        <taxon>Embryophyta</taxon>
        <taxon>Tracheophyta</taxon>
        <taxon>Spermatophyta</taxon>
        <taxon>Magnoliopsida</taxon>
        <taxon>eudicotyledons</taxon>
        <taxon>Gunneridae</taxon>
        <taxon>Pentapetalae</taxon>
        <taxon>rosids</taxon>
        <taxon>fabids</taxon>
        <taxon>Malpighiales</taxon>
        <taxon>Salicaceae</taxon>
        <taxon>Saliceae</taxon>
        <taxon>Populus</taxon>
    </lineage>
</organism>
<evidence type="ECO:0000313" key="2">
    <source>
        <dbReference type="EMBL" id="KAG6789634.1"/>
    </source>
</evidence>
<dbReference type="OrthoDB" id="5976022at2759"/>
<protein>
    <submittedName>
        <fullName evidence="2">Uncharacterized protein</fullName>
    </submittedName>
</protein>
<accession>A0A8X8DFV5</accession>
<dbReference type="PANTHER" id="PTHR46546:SF4">
    <property type="entry name" value="SHEWANELLA-LIKE PROTEIN PHOSPHATASE 1"/>
    <property type="match status" value="1"/>
</dbReference>
<dbReference type="PANTHER" id="PTHR46546">
    <property type="entry name" value="SHEWANELLA-LIKE PROTEIN PHOSPHATASE 1"/>
    <property type="match status" value="1"/>
</dbReference>
<feature type="region of interest" description="Disordered" evidence="1">
    <location>
        <begin position="278"/>
        <end position="302"/>
    </location>
</feature>
<dbReference type="Proteomes" id="UP000886885">
    <property type="component" value="Chromosome 1D"/>
</dbReference>
<evidence type="ECO:0000313" key="3">
    <source>
        <dbReference type="Proteomes" id="UP000886885"/>
    </source>
</evidence>